<reference evidence="3" key="1">
    <citation type="journal article" date="2021" name="PeerJ">
        <title>Extensive microbial diversity within the chicken gut microbiome revealed by metagenomics and culture.</title>
        <authorList>
            <person name="Gilroy R."/>
            <person name="Ravi A."/>
            <person name="Getino M."/>
            <person name="Pursley I."/>
            <person name="Horton D.L."/>
            <person name="Alikhan N.F."/>
            <person name="Baker D."/>
            <person name="Gharbi K."/>
            <person name="Hall N."/>
            <person name="Watson M."/>
            <person name="Adriaenssens E.M."/>
            <person name="Foster-Nyarko E."/>
            <person name="Jarju S."/>
            <person name="Secka A."/>
            <person name="Antonio M."/>
            <person name="Oren A."/>
            <person name="Chaudhuri R.R."/>
            <person name="La Ragione R."/>
            <person name="Hildebrand F."/>
            <person name="Pallen M.J."/>
        </authorList>
    </citation>
    <scope>NUCLEOTIDE SEQUENCE</scope>
    <source>
        <strain evidence="3">ChiGjej1B1-18357</strain>
    </source>
</reference>
<dbReference type="InterPro" id="IPR036661">
    <property type="entry name" value="Luciferase-like_sf"/>
</dbReference>
<proteinExistence type="predicted"/>
<name>A0A921F796_9ACTN</name>
<dbReference type="RefSeq" id="WP_303913742.1">
    <property type="nucleotide sequence ID" value="NZ_DYXM01000207.1"/>
</dbReference>
<feature type="domain" description="Luciferase-like" evidence="2">
    <location>
        <begin position="2"/>
        <end position="222"/>
    </location>
</feature>
<dbReference type="InterPro" id="IPR050564">
    <property type="entry name" value="F420-G6PD/mer"/>
</dbReference>
<dbReference type="GO" id="GO:0016705">
    <property type="term" value="F:oxidoreductase activity, acting on paired donors, with incorporation or reduction of molecular oxygen"/>
    <property type="evidence" value="ECO:0007669"/>
    <property type="project" value="InterPro"/>
</dbReference>
<dbReference type="PANTHER" id="PTHR43244:SF1">
    <property type="entry name" value="5,10-METHYLENETETRAHYDROMETHANOPTERIN REDUCTASE"/>
    <property type="match status" value="1"/>
</dbReference>
<dbReference type="SUPFAM" id="SSF51679">
    <property type="entry name" value="Bacterial luciferase-like"/>
    <property type="match status" value="1"/>
</dbReference>
<dbReference type="EMBL" id="DYXM01000207">
    <property type="protein sequence ID" value="HJE91424.1"/>
    <property type="molecule type" value="Genomic_DNA"/>
</dbReference>
<evidence type="ECO:0000313" key="4">
    <source>
        <dbReference type="Proteomes" id="UP000776650"/>
    </source>
</evidence>
<protein>
    <submittedName>
        <fullName evidence="3">LLM class flavin-dependent oxidoreductase</fullName>
    </submittedName>
</protein>
<dbReference type="Proteomes" id="UP000776650">
    <property type="component" value="Unassembled WGS sequence"/>
</dbReference>
<dbReference type="Pfam" id="PF00296">
    <property type="entry name" value="Bac_luciferase"/>
    <property type="match status" value="1"/>
</dbReference>
<dbReference type="CDD" id="cd01097">
    <property type="entry name" value="Tetrahydromethanopterin_reductase"/>
    <property type="match status" value="1"/>
</dbReference>
<evidence type="ECO:0000259" key="2">
    <source>
        <dbReference type="Pfam" id="PF00296"/>
    </source>
</evidence>
<dbReference type="InterPro" id="IPR011251">
    <property type="entry name" value="Luciferase-like_dom"/>
</dbReference>
<evidence type="ECO:0000313" key="3">
    <source>
        <dbReference type="EMBL" id="HJE91424.1"/>
    </source>
</evidence>
<comment type="caution">
    <text evidence="3">The sequence shown here is derived from an EMBL/GenBank/DDBJ whole genome shotgun (WGS) entry which is preliminary data.</text>
</comment>
<keyword evidence="1" id="KW-0560">Oxidoreductase</keyword>
<reference evidence="3" key="2">
    <citation type="submission" date="2021-09" db="EMBL/GenBank/DDBJ databases">
        <authorList>
            <person name="Gilroy R."/>
        </authorList>
    </citation>
    <scope>NUCLEOTIDE SEQUENCE</scope>
    <source>
        <strain evidence="3">ChiGjej1B1-18357</strain>
    </source>
</reference>
<dbReference type="PANTHER" id="PTHR43244">
    <property type="match status" value="1"/>
</dbReference>
<accession>A0A921F796</accession>
<dbReference type="AlphaFoldDB" id="A0A921F796"/>
<sequence>GWYGEPFRRPLARTREYVDIVRQVLAREAPVTSDGPAYKLPYSGEDATGLGKPLKPIVHPLRADLPIYLAAEGPKNIALAAEIADGWLGFLASPRQAEQFNAWLDEGFARPGARRSREDFEVAFQAMVHITDDPEPVFDMYRPFVALYAGGMGSEDTNFHADAIRRLGFDAEVEKITELFRSGRKEEAAAAVPNEMIEAMAIIGNEDHVRSEVRKWEEAGITTMCVTAGSVDEIRALARLI</sequence>
<feature type="non-terminal residue" evidence="3">
    <location>
        <position position="1"/>
    </location>
</feature>
<gene>
    <name evidence="3" type="ORF">K8V11_10495</name>
</gene>
<organism evidence="3 4">
    <name type="scientific">Dietzia timorensis</name>
    <dbReference type="NCBI Taxonomy" id="499555"/>
    <lineage>
        <taxon>Bacteria</taxon>
        <taxon>Bacillati</taxon>
        <taxon>Actinomycetota</taxon>
        <taxon>Actinomycetes</taxon>
        <taxon>Mycobacteriales</taxon>
        <taxon>Dietziaceae</taxon>
        <taxon>Dietzia</taxon>
    </lineage>
</organism>
<evidence type="ECO:0000256" key="1">
    <source>
        <dbReference type="ARBA" id="ARBA00023002"/>
    </source>
</evidence>
<dbReference type="Gene3D" id="3.20.20.30">
    <property type="entry name" value="Luciferase-like domain"/>
    <property type="match status" value="1"/>
</dbReference>